<evidence type="ECO:0000256" key="1">
    <source>
        <dbReference type="SAM" id="SignalP"/>
    </source>
</evidence>
<dbReference type="EMBL" id="CAUYUJ010015506">
    <property type="protein sequence ID" value="CAK0854954.1"/>
    <property type="molecule type" value="Genomic_DNA"/>
</dbReference>
<keyword evidence="3" id="KW-1185">Reference proteome</keyword>
<accession>A0ABN9U8B7</accession>
<dbReference type="Proteomes" id="UP001189429">
    <property type="component" value="Unassembled WGS sequence"/>
</dbReference>
<protein>
    <recommendedName>
        <fullName evidence="4">Alpha-galactosidase</fullName>
    </recommendedName>
</protein>
<evidence type="ECO:0008006" key="4">
    <source>
        <dbReference type="Google" id="ProtNLM"/>
    </source>
</evidence>
<feature type="signal peptide" evidence="1">
    <location>
        <begin position="1"/>
        <end position="26"/>
    </location>
</feature>
<gene>
    <name evidence="2" type="ORF">PCOR1329_LOCUS45824</name>
</gene>
<evidence type="ECO:0000313" key="3">
    <source>
        <dbReference type="Proteomes" id="UP001189429"/>
    </source>
</evidence>
<reference evidence="2" key="1">
    <citation type="submission" date="2023-10" db="EMBL/GenBank/DDBJ databases">
        <authorList>
            <person name="Chen Y."/>
            <person name="Shah S."/>
            <person name="Dougan E. K."/>
            <person name="Thang M."/>
            <person name="Chan C."/>
        </authorList>
    </citation>
    <scope>NUCLEOTIDE SEQUENCE [LARGE SCALE GENOMIC DNA]</scope>
</reference>
<proteinExistence type="predicted"/>
<name>A0ABN9U8B7_9DINO</name>
<evidence type="ECO:0000313" key="2">
    <source>
        <dbReference type="EMBL" id="CAK0854954.1"/>
    </source>
</evidence>
<sequence>MRAVLGLGAAFSLAGLLVYTQRNGSARPVVTGAPSRTVSARAVFGAIRWDAWNGLAGDVVSSTVAQTMAPVKYHWRLPWYATVDPANETKISFNADRQSIMDQELQLAHAAGLSFWAYDTYCVWPTDAHIPECQFWWDTESVGYKATDPAYGLRLHRNSSVKHLMNFSLVLLGSSPATPQLRPRYLELFADPSFQRVGDRPLVFLFNVGRQQADHMGGWAKWREQWDAFRRESIAQGSGNPYFVAMCVGAANLHVAEEARAGLGFDAVSAYALPGGTVGGTAFAAQAAEAREFWGQARAAGLEQVVPVPTGWDPRPRADHEPVWVKEGPEHFLEPTAAELARLVEDAAAAAAEEEPGVALLYAWNENTEGGWLLPTLGNGTTRLDAVAAGLKRRAGAERNHALWQ</sequence>
<keyword evidence="1" id="KW-0732">Signal</keyword>
<comment type="caution">
    <text evidence="2">The sequence shown here is derived from an EMBL/GenBank/DDBJ whole genome shotgun (WGS) entry which is preliminary data.</text>
</comment>
<organism evidence="2 3">
    <name type="scientific">Prorocentrum cordatum</name>
    <dbReference type="NCBI Taxonomy" id="2364126"/>
    <lineage>
        <taxon>Eukaryota</taxon>
        <taxon>Sar</taxon>
        <taxon>Alveolata</taxon>
        <taxon>Dinophyceae</taxon>
        <taxon>Prorocentrales</taxon>
        <taxon>Prorocentraceae</taxon>
        <taxon>Prorocentrum</taxon>
    </lineage>
</organism>
<feature type="chain" id="PRO_5047121999" description="Alpha-galactosidase" evidence="1">
    <location>
        <begin position="27"/>
        <end position="405"/>
    </location>
</feature>
<dbReference type="Gene3D" id="3.20.20.80">
    <property type="entry name" value="Glycosidases"/>
    <property type="match status" value="1"/>
</dbReference>